<feature type="region of interest" description="Disordered" evidence="1">
    <location>
        <begin position="253"/>
        <end position="288"/>
    </location>
</feature>
<dbReference type="Proteomes" id="UP001143981">
    <property type="component" value="Unassembled WGS sequence"/>
</dbReference>
<feature type="compositionally biased region" description="Low complexity" evidence="1">
    <location>
        <begin position="16"/>
        <end position="26"/>
    </location>
</feature>
<comment type="caution">
    <text evidence="2">The sequence shown here is derived from an EMBL/GenBank/DDBJ whole genome shotgun (WGS) entry which is preliminary data.</text>
</comment>
<feature type="compositionally biased region" description="Basic and acidic residues" evidence="1">
    <location>
        <begin position="807"/>
        <end position="816"/>
    </location>
</feature>
<name>A0A9W7YAA3_9FUNG</name>
<dbReference type="AlphaFoldDB" id="A0A9W7YAA3"/>
<evidence type="ECO:0000256" key="1">
    <source>
        <dbReference type="SAM" id="MobiDB-lite"/>
    </source>
</evidence>
<evidence type="ECO:0000313" key="3">
    <source>
        <dbReference type="Proteomes" id="UP001143981"/>
    </source>
</evidence>
<accession>A0A9W7YAA3</accession>
<dbReference type="EMBL" id="JANBOI010000816">
    <property type="protein sequence ID" value="KAJ1728432.1"/>
    <property type="molecule type" value="Genomic_DNA"/>
</dbReference>
<reference evidence="2" key="1">
    <citation type="submission" date="2022-07" db="EMBL/GenBank/DDBJ databases">
        <title>Phylogenomic reconstructions and comparative analyses of Kickxellomycotina fungi.</title>
        <authorList>
            <person name="Reynolds N.K."/>
            <person name="Stajich J.E."/>
            <person name="Barry K."/>
            <person name="Grigoriev I.V."/>
            <person name="Crous P."/>
            <person name="Smith M.E."/>
        </authorList>
    </citation>
    <scope>NUCLEOTIDE SEQUENCE</scope>
    <source>
        <strain evidence="2">BCRC 34381</strain>
    </source>
</reference>
<sequence length="969" mass="105250">MSMDSPLPSLPPLPAADPGALAAPGPATAPPPPPPPTAMHRRTASAGDELRHVPSAPESSSDQTSRAAATARHQPKPRRGLSSLRVVWPSSKARRSRSIDTSAGRARWTAEEATAVAQASLRAWKSGCPVDRDSLAADGGRSVAAVSEMLEYMLEGYVRFGSAACWDGQCPKFIMRWAAVEFPSNPALNPISDRPRPASSAMARLDACLSALTCRPRSASRDVTYALDSPEDGAAGQLDVMDFREEMRLPTVAHDAGSGVQSRRSRDSGTVESPVVDAPRTPGPENIEMSADQSLQTIEVTRPDAELDAQFADLGAEARLKMRRFVSQFIRAHPSDFQKRVDAHRRGQDALCLSVDHYPDFERHSGAFIKAVETLYREIGGTLTYTRNLYFHAQLVHAIRIDRIPVTDDSWLGANEFATAVFNQRIENAQFVMLHEYTADGGGGDVVASASGSGDWMLGARTKAEIRSGSDGNEHQSPFFLARYMDRNAESYVSFLYEVMDDRIMQRVHSEGPRPMPVALQVDAGTMLPIDVEVRDKVIAFIWEDIPRSRRVSKEIVLLRALERMNARIIALCGYHEANVHQLMSNRNDDGRAETDRAFASPEAVRGIPSSELAHVVGRAFARAHFHSAKSAFLLAMMRDHPFRPVSRDEVKEWIAQDSGPFGEDVDFVLNVGLYRYLRQLNLRPSSKQWLQTSAAATLSMLRRTLNAADGKHHLAHIGIVRYESGFADIIRDARSGADGDMPGAGAAQGSVLVVGQGAGGEPAFERMPWWVRDMQESRLSSMVSSRGGQPNGVASRGASTPSVRPQGDEDRRPPQERGQLNGHGHSQSSSQSGSRASSRGGDHGAAAQRPGMASGPSMADAGFPMPMYEAVEPQYAEAGPQYVDAGPLSPHLHPHAVPMPSCSHYTSDHQEYHAPMLRGGHAYMAGPAETAAAPQGVVIGGVDLAAMVRKMEEMEETIKELRALNGRV</sequence>
<feature type="region of interest" description="Disordered" evidence="1">
    <location>
        <begin position="781"/>
        <end position="859"/>
    </location>
</feature>
<protein>
    <submittedName>
        <fullName evidence="2">Uncharacterized protein</fullName>
    </submittedName>
</protein>
<organism evidence="2 3">
    <name type="scientific">Coemansia biformis</name>
    <dbReference type="NCBI Taxonomy" id="1286918"/>
    <lineage>
        <taxon>Eukaryota</taxon>
        <taxon>Fungi</taxon>
        <taxon>Fungi incertae sedis</taxon>
        <taxon>Zoopagomycota</taxon>
        <taxon>Kickxellomycotina</taxon>
        <taxon>Kickxellomycetes</taxon>
        <taxon>Kickxellales</taxon>
        <taxon>Kickxellaceae</taxon>
        <taxon>Coemansia</taxon>
    </lineage>
</organism>
<proteinExistence type="predicted"/>
<gene>
    <name evidence="2" type="ORF">LPJ61_004034</name>
</gene>
<keyword evidence="3" id="KW-1185">Reference proteome</keyword>
<feature type="compositionally biased region" description="Pro residues" evidence="1">
    <location>
        <begin position="27"/>
        <end position="37"/>
    </location>
</feature>
<evidence type="ECO:0000313" key="2">
    <source>
        <dbReference type="EMBL" id="KAJ1728432.1"/>
    </source>
</evidence>
<feature type="compositionally biased region" description="Polar residues" evidence="1">
    <location>
        <begin position="57"/>
        <end position="67"/>
    </location>
</feature>
<feature type="compositionally biased region" description="Low complexity" evidence="1">
    <location>
        <begin position="823"/>
        <end position="848"/>
    </location>
</feature>
<dbReference type="OrthoDB" id="5570110at2759"/>
<feature type="region of interest" description="Disordered" evidence="1">
    <location>
        <begin position="1"/>
        <end position="100"/>
    </location>
</feature>